<dbReference type="AlphaFoldDB" id="A0A245ZIQ7"/>
<reference evidence="1 2" key="1">
    <citation type="submission" date="2017-03" db="EMBL/GenBank/DDBJ databases">
        <title>Genome sequence of Sphingomonas mucosissima DSM 17494.</title>
        <authorList>
            <person name="Poehlein A."/>
            <person name="Wuebbeler J.H."/>
            <person name="Steinbuechel A."/>
            <person name="Daniel R."/>
        </authorList>
    </citation>
    <scope>NUCLEOTIDE SEQUENCE [LARGE SCALE GENOMIC DNA]</scope>
    <source>
        <strain evidence="1 2">DSM 17494</strain>
    </source>
</reference>
<keyword evidence="2" id="KW-1185">Reference proteome</keyword>
<dbReference type="Proteomes" id="UP000197783">
    <property type="component" value="Unassembled WGS sequence"/>
</dbReference>
<gene>
    <name evidence="1" type="ORF">SPMU_20480</name>
</gene>
<evidence type="ECO:0000313" key="1">
    <source>
        <dbReference type="EMBL" id="OWK29628.1"/>
    </source>
</evidence>
<evidence type="ECO:0000313" key="2">
    <source>
        <dbReference type="Proteomes" id="UP000197783"/>
    </source>
</evidence>
<comment type="caution">
    <text evidence="1">The sequence shown here is derived from an EMBL/GenBank/DDBJ whole genome shotgun (WGS) entry which is preliminary data.</text>
</comment>
<dbReference type="EMBL" id="NBBJ01000003">
    <property type="protein sequence ID" value="OWK29628.1"/>
    <property type="molecule type" value="Genomic_DNA"/>
</dbReference>
<sequence>MRRKMSLHLVDAVRHALEVADGLGLSETSLHLNAALITLDGKGVPPPPTPPQGGTVH</sequence>
<protein>
    <submittedName>
        <fullName evidence="1">Uncharacterized protein</fullName>
    </submittedName>
</protein>
<accession>A0A245ZIQ7</accession>
<name>A0A245ZIQ7_9SPHN</name>
<organism evidence="1 2">
    <name type="scientific">Sphingomonas mucosissima</name>
    <dbReference type="NCBI Taxonomy" id="370959"/>
    <lineage>
        <taxon>Bacteria</taxon>
        <taxon>Pseudomonadati</taxon>
        <taxon>Pseudomonadota</taxon>
        <taxon>Alphaproteobacteria</taxon>
        <taxon>Sphingomonadales</taxon>
        <taxon>Sphingomonadaceae</taxon>
        <taxon>Sphingomonas</taxon>
    </lineage>
</organism>
<proteinExistence type="predicted"/>